<dbReference type="InterPro" id="IPR014830">
    <property type="entry name" value="Glycolipid_transfer_prot_dom"/>
</dbReference>
<dbReference type="InterPro" id="IPR052096">
    <property type="entry name" value="Endocannabinoid_amidase"/>
</dbReference>
<dbReference type="Pfam" id="PF01425">
    <property type="entry name" value="Amidase"/>
    <property type="match status" value="1"/>
</dbReference>
<dbReference type="Gene3D" id="3.90.1300.10">
    <property type="entry name" value="Amidase signature (AS) domain"/>
    <property type="match status" value="1"/>
</dbReference>
<reference evidence="3" key="2">
    <citation type="submission" date="2022-06" db="UniProtKB">
        <authorList>
            <consortium name="EnsemblMetazoa"/>
        </authorList>
    </citation>
    <scope>IDENTIFICATION</scope>
    <source>
        <strain evidence="3">PS312</strain>
    </source>
</reference>
<dbReference type="InterPro" id="IPR036497">
    <property type="entry name" value="GLTP_sf"/>
</dbReference>
<dbReference type="Pfam" id="PF08718">
    <property type="entry name" value="GLTP"/>
    <property type="match status" value="1"/>
</dbReference>
<evidence type="ECO:0000256" key="2">
    <source>
        <dbReference type="ARBA" id="ARBA00022801"/>
    </source>
</evidence>
<dbReference type="SUPFAM" id="SSF75304">
    <property type="entry name" value="Amidase signature (AS) enzymes"/>
    <property type="match status" value="1"/>
</dbReference>
<dbReference type="GO" id="GO:0004040">
    <property type="term" value="F:amidase activity"/>
    <property type="evidence" value="ECO:0000318"/>
    <property type="project" value="GO_Central"/>
</dbReference>
<accession>A0A2A6C240</accession>
<protein>
    <submittedName>
        <fullName evidence="3">Amidase</fullName>
    </submittedName>
</protein>
<evidence type="ECO:0000313" key="4">
    <source>
        <dbReference type="Proteomes" id="UP000005239"/>
    </source>
</evidence>
<dbReference type="Gene3D" id="1.10.3520.10">
    <property type="entry name" value="Glycolipid transfer protein"/>
    <property type="match status" value="1"/>
</dbReference>
<evidence type="ECO:0000256" key="1">
    <source>
        <dbReference type="ARBA" id="ARBA00009199"/>
    </source>
</evidence>
<dbReference type="PANTHER" id="PTHR45847:SF10">
    <property type="entry name" value="FATTY ACID AMIDE HYDROLASE 1"/>
    <property type="match status" value="1"/>
</dbReference>
<proteinExistence type="inferred from homology"/>
<organism evidence="3 4">
    <name type="scientific">Pristionchus pacificus</name>
    <name type="common">Parasitic nematode worm</name>
    <dbReference type="NCBI Taxonomy" id="54126"/>
    <lineage>
        <taxon>Eukaryota</taxon>
        <taxon>Metazoa</taxon>
        <taxon>Ecdysozoa</taxon>
        <taxon>Nematoda</taxon>
        <taxon>Chromadorea</taxon>
        <taxon>Rhabditida</taxon>
        <taxon>Rhabditina</taxon>
        <taxon>Diplogasteromorpha</taxon>
        <taxon>Diplogasteroidea</taxon>
        <taxon>Neodiplogasteridae</taxon>
        <taxon>Pristionchus</taxon>
    </lineage>
</organism>
<dbReference type="SUPFAM" id="SSF110004">
    <property type="entry name" value="Glycolipid transfer protein, GLTP"/>
    <property type="match status" value="1"/>
</dbReference>
<dbReference type="PROSITE" id="PS00571">
    <property type="entry name" value="AMIDASES"/>
    <property type="match status" value="1"/>
</dbReference>
<evidence type="ECO:0000313" key="3">
    <source>
        <dbReference type="EnsemblMetazoa" id="PPA05964.1"/>
    </source>
</evidence>
<keyword evidence="2" id="KW-0378">Hydrolase</keyword>
<keyword evidence="4" id="KW-1185">Reference proteome</keyword>
<dbReference type="GO" id="GO:0017064">
    <property type="term" value="F:fatty acid amide hydrolase activity"/>
    <property type="evidence" value="ECO:0000318"/>
    <property type="project" value="GO_Central"/>
</dbReference>
<comment type="similarity">
    <text evidence="1">Belongs to the amidase family.</text>
</comment>
<dbReference type="OrthoDB" id="5846724at2759"/>
<dbReference type="PANTHER" id="PTHR45847">
    <property type="entry name" value="FATTY ACID AMIDE HYDROLASE"/>
    <property type="match status" value="1"/>
</dbReference>
<dbReference type="Proteomes" id="UP000005239">
    <property type="component" value="Unassembled WGS sequence"/>
</dbReference>
<name>A0A2A6C240_PRIPA</name>
<dbReference type="GO" id="GO:0120013">
    <property type="term" value="F:lipid transfer activity"/>
    <property type="evidence" value="ECO:0007669"/>
    <property type="project" value="InterPro"/>
</dbReference>
<sequence>MLHALPNLIPFTAIMTRMFRNSVDFPAGVVTAYQEKGFVEAEVKKGCKGRIGHPLSVHIVAPPFRDESVLRAMCDLYDAMKEGMKTEVRTRWLKDPIGQDTLQKLIASDLKDNGGKLGIATEGLLWLKRGQEFMLLMLIFMVRDYRKDKASTESLVSYSKWPTMADPVVEDQSSSSQDEVLQIKTLTKKQIQVLYRLLILIVDNFGGGRKDLFGCEGGRREGTSTAEGRKEEREGGGWKERGVEECEEKRLEGPMGGEEKKDTHSIMSNQVYNTVATLVSLKTTKYSVLGLITLYLLKKLKERSRRNKIQSLYALRIEAAQRERDEIIEWARKESKLVKDEERIRIESMNFMQLRDALQSGEVTAESVIRVYFGLAIEAHEKTNCLTNIIKESLKDAREMDKKAKDPSFKKPPLFGLAISIKEANELAGHRNTWGLAKLVDNYPSEDSYNIMKLRQDGMIPFCQTNVPTTCMTYMTSNSIYGTTTNPHNSSRTCGGSSGGEGALIGFHGSLIGMGSDIGGSIRIPSSYSGCCGFKPSSTRFSTLQLKEPVPMRPINMPTEGPLAQDPHAIVAIMRSIWSDQFMSNADPFSVPIDFREDLFKEEKKYRIGYYTTDGYIDPLPGNQRVVNEAAELLRKKGHELVPFSMEDIVSEMARGMFSTISSDGGERQVKLLEDEPLCHLMSPLRNYAEMPLWRKKLIGWYCKIVGDKTSADAMFVQSKRASDMQDAIDKVYATRKRLVKGGIS</sequence>
<dbReference type="InterPro" id="IPR023631">
    <property type="entry name" value="Amidase_dom"/>
</dbReference>
<dbReference type="EnsemblMetazoa" id="PPA05964.1">
    <property type="protein sequence ID" value="PPA05964.1"/>
    <property type="gene ID" value="WBGene00095518"/>
</dbReference>
<dbReference type="AlphaFoldDB" id="A0A2A6C240"/>
<dbReference type="FunFam" id="3.90.1300.10:FF:000029">
    <property type="entry name" value="Uncharacterized protein"/>
    <property type="match status" value="1"/>
</dbReference>
<dbReference type="GO" id="GO:0009062">
    <property type="term" value="P:fatty acid catabolic process"/>
    <property type="evidence" value="ECO:0000318"/>
    <property type="project" value="GO_Central"/>
</dbReference>
<dbReference type="InterPro" id="IPR020556">
    <property type="entry name" value="Amidase_CS"/>
</dbReference>
<reference evidence="4" key="1">
    <citation type="journal article" date="2008" name="Nat. Genet.">
        <title>The Pristionchus pacificus genome provides a unique perspective on nematode lifestyle and parasitism.</title>
        <authorList>
            <person name="Dieterich C."/>
            <person name="Clifton S.W."/>
            <person name="Schuster L.N."/>
            <person name="Chinwalla A."/>
            <person name="Delehaunty K."/>
            <person name="Dinkelacker I."/>
            <person name="Fulton L."/>
            <person name="Fulton R."/>
            <person name="Godfrey J."/>
            <person name="Minx P."/>
            <person name="Mitreva M."/>
            <person name="Roeseler W."/>
            <person name="Tian H."/>
            <person name="Witte H."/>
            <person name="Yang S.P."/>
            <person name="Wilson R.K."/>
            <person name="Sommer R.J."/>
        </authorList>
    </citation>
    <scope>NUCLEOTIDE SEQUENCE [LARGE SCALE GENOMIC DNA]</scope>
    <source>
        <strain evidence="4">PS312</strain>
    </source>
</reference>
<gene>
    <name evidence="3" type="primary">WBGene00095518</name>
</gene>
<accession>A0A8R1Y7X6</accession>
<dbReference type="GO" id="GO:0005737">
    <property type="term" value="C:cytoplasm"/>
    <property type="evidence" value="ECO:0007669"/>
    <property type="project" value="InterPro"/>
</dbReference>
<dbReference type="InterPro" id="IPR036928">
    <property type="entry name" value="AS_sf"/>
</dbReference>